<gene>
    <name evidence="8" type="ORF">HMPREF9020_00726</name>
</gene>
<protein>
    <recommendedName>
        <fullName evidence="7">Major facilitator superfamily (MFS) profile domain-containing protein</fullName>
    </recommendedName>
</protein>
<dbReference type="GO" id="GO:0022857">
    <property type="term" value="F:transmembrane transporter activity"/>
    <property type="evidence" value="ECO:0007669"/>
    <property type="project" value="InterPro"/>
</dbReference>
<evidence type="ECO:0000256" key="3">
    <source>
        <dbReference type="ARBA" id="ARBA00022692"/>
    </source>
</evidence>
<dbReference type="PANTHER" id="PTHR23513">
    <property type="entry name" value="INTEGRAL MEMBRANE EFFLUX PROTEIN-RELATED"/>
    <property type="match status" value="1"/>
</dbReference>
<dbReference type="CDD" id="cd06173">
    <property type="entry name" value="MFS_MefA_like"/>
    <property type="match status" value="1"/>
</dbReference>
<dbReference type="InterPro" id="IPR011701">
    <property type="entry name" value="MFS"/>
</dbReference>
<dbReference type="AlphaFoldDB" id="W5IJL8"/>
<dbReference type="RefSeq" id="WP_081442809.1">
    <property type="nucleotide sequence ID" value="NZ_GG770225.1"/>
</dbReference>
<dbReference type="PANTHER" id="PTHR23513:SF6">
    <property type="entry name" value="MAJOR FACILITATOR SUPERFAMILY ASSOCIATED DOMAIN-CONTAINING PROTEIN"/>
    <property type="match status" value="1"/>
</dbReference>
<sequence>MWILIKGKEIHMERVDNLDNNDTVSDSAVKDTSVQESKSSAGGKPRLTGNYAWWFTADTASALSQSIRSFAISVVLLTLTGSTVQSGYMSALSYLLVGLTALMGGVIVDRYDRRKLLILSTLIGAVVYGITFIWGSLWGLNVVLLYAITVILGIKAGLLGNVSDILLREVVPPEELPVAMSLNQGRDATVSLLGSPLSGFLVTVSSVFPFAVATVLNLVGAFSAKFIKLRKQVEKHDDPGNSSHTTNSMKDQFRKAFKGFSLIHRTPILRRMVMVSVLFFPFINAVLNLLVYYTVNTEKSPLSAGWLESSTALGLLVGSLISARLVKKVDTGKIIILAFLVPVPLVFGAVFAPNYIVRLCFLLPIVLMLPAANASSGGFIMQIIPQNLLGRYFAVMSLLGVIFNPLMSLVVGYGLKYWGLRVTGTIFATGMLITALPSFSSLLRNIPTPDKWNDYAQTLTVKS</sequence>
<dbReference type="Pfam" id="PF07690">
    <property type="entry name" value="MFS_1"/>
    <property type="match status" value="1"/>
</dbReference>
<dbReference type="eggNOG" id="COG0477">
    <property type="taxonomic scope" value="Bacteria"/>
</dbReference>
<feature type="transmembrane region" description="Helical" evidence="6">
    <location>
        <begin position="210"/>
        <end position="227"/>
    </location>
</feature>
<evidence type="ECO:0000313" key="9">
    <source>
        <dbReference type="Proteomes" id="UP000005777"/>
    </source>
</evidence>
<dbReference type="InterPro" id="IPR036259">
    <property type="entry name" value="MFS_trans_sf"/>
</dbReference>
<keyword evidence="9" id="KW-1185">Reference proteome</keyword>
<keyword evidence="3 6" id="KW-0812">Transmembrane</keyword>
<accession>W5IJL8</accession>
<dbReference type="InterPro" id="IPR020846">
    <property type="entry name" value="MFS_dom"/>
</dbReference>
<feature type="transmembrane region" description="Helical" evidence="6">
    <location>
        <begin position="335"/>
        <end position="355"/>
    </location>
</feature>
<proteinExistence type="predicted"/>
<dbReference type="Gene3D" id="1.20.1250.20">
    <property type="entry name" value="MFS general substrate transporter like domains"/>
    <property type="match status" value="1"/>
</dbReference>
<evidence type="ECO:0000256" key="1">
    <source>
        <dbReference type="ARBA" id="ARBA00004651"/>
    </source>
</evidence>
<dbReference type="GO" id="GO:0005886">
    <property type="term" value="C:plasma membrane"/>
    <property type="evidence" value="ECO:0007669"/>
    <property type="project" value="UniProtKB-SubCell"/>
</dbReference>
<evidence type="ECO:0000313" key="8">
    <source>
        <dbReference type="EMBL" id="EFG27091.2"/>
    </source>
</evidence>
<feature type="transmembrane region" description="Helical" evidence="6">
    <location>
        <begin position="272"/>
        <end position="293"/>
    </location>
</feature>
<feature type="domain" description="Major facilitator superfamily (MFS) profile" evidence="7">
    <location>
        <begin position="50"/>
        <end position="446"/>
    </location>
</feature>
<comment type="caution">
    <text evidence="8">The sequence shown here is derived from an EMBL/GenBank/DDBJ whole genome shotgun (WGS) entry which is preliminary data.</text>
</comment>
<feature type="transmembrane region" description="Helical" evidence="6">
    <location>
        <begin position="116"/>
        <end position="137"/>
    </location>
</feature>
<keyword evidence="4 6" id="KW-1133">Transmembrane helix</keyword>
<organism evidence="8 9">
    <name type="scientific">Scardovia inopinata F0304</name>
    <dbReference type="NCBI Taxonomy" id="641146"/>
    <lineage>
        <taxon>Bacteria</taxon>
        <taxon>Bacillati</taxon>
        <taxon>Actinomycetota</taxon>
        <taxon>Actinomycetes</taxon>
        <taxon>Bifidobacteriales</taxon>
        <taxon>Bifidobacteriaceae</taxon>
        <taxon>Scardovia</taxon>
    </lineage>
</organism>
<evidence type="ECO:0000256" key="2">
    <source>
        <dbReference type="ARBA" id="ARBA00022475"/>
    </source>
</evidence>
<name>W5IJL8_SCAIO</name>
<evidence type="ECO:0000256" key="4">
    <source>
        <dbReference type="ARBA" id="ARBA00022989"/>
    </source>
</evidence>
<dbReference type="EMBL" id="ADCX01000004">
    <property type="protein sequence ID" value="EFG27091.2"/>
    <property type="molecule type" value="Genomic_DNA"/>
</dbReference>
<feature type="transmembrane region" description="Helical" evidence="6">
    <location>
        <begin position="421"/>
        <end position="443"/>
    </location>
</feature>
<evidence type="ECO:0000259" key="7">
    <source>
        <dbReference type="PROSITE" id="PS50850"/>
    </source>
</evidence>
<keyword evidence="5 6" id="KW-0472">Membrane</keyword>
<keyword evidence="2" id="KW-1003">Cell membrane</keyword>
<feature type="transmembrane region" description="Helical" evidence="6">
    <location>
        <begin position="392"/>
        <end position="415"/>
    </location>
</feature>
<feature type="transmembrane region" description="Helical" evidence="6">
    <location>
        <begin position="91"/>
        <end position="109"/>
    </location>
</feature>
<comment type="subcellular location">
    <subcellularLocation>
        <location evidence="1">Cell membrane</location>
        <topology evidence="1">Multi-pass membrane protein</topology>
    </subcellularLocation>
</comment>
<evidence type="ECO:0000256" key="6">
    <source>
        <dbReference type="SAM" id="Phobius"/>
    </source>
</evidence>
<reference evidence="8 9" key="1">
    <citation type="submission" date="2012-01" db="EMBL/GenBank/DDBJ databases">
        <title>The Genome Sequence of Scardovia inopinata F0304.</title>
        <authorList>
            <consortium name="The Broad Institute Genome Sequencing Platform"/>
            <person name="Earl A."/>
            <person name="Ward D."/>
            <person name="Feldgarden M."/>
            <person name="Gevers D."/>
            <person name="Izard J."/>
            <person name="Baranova O.V."/>
            <person name="Blanton J.M."/>
            <person name="Tanner A.C."/>
            <person name="Dewhirst F.E."/>
            <person name="Young S.K."/>
            <person name="Zeng Q."/>
            <person name="Gargeya S."/>
            <person name="Fitzgerald M."/>
            <person name="Haas B."/>
            <person name="Abouelleil A."/>
            <person name="Alvarado L."/>
            <person name="Arachchi H.M."/>
            <person name="Berlin A."/>
            <person name="Chapman S.B."/>
            <person name="Gearin G."/>
            <person name="Goldberg J."/>
            <person name="Griggs A."/>
            <person name="Gujja S."/>
            <person name="Hansen M."/>
            <person name="Heiman D."/>
            <person name="Howarth C."/>
            <person name="Larimer J."/>
            <person name="Lui A."/>
            <person name="MacDonald P.J."/>
            <person name="McCowen C."/>
            <person name="Montmayeur A."/>
            <person name="Murphy C."/>
            <person name="Neiman D."/>
            <person name="Pearson M."/>
            <person name="Priest M."/>
            <person name="Roberts A."/>
            <person name="Saif S."/>
            <person name="Shea T."/>
            <person name="Sisk P."/>
            <person name="Stolte C."/>
            <person name="Sykes S."/>
            <person name="Wortman J."/>
            <person name="Nusbaum C."/>
            <person name="Birren B."/>
        </authorList>
    </citation>
    <scope>NUCLEOTIDE SEQUENCE [LARGE SCALE GENOMIC DNA]</scope>
    <source>
        <strain evidence="8 9">F0304</strain>
    </source>
</reference>
<dbReference type="PROSITE" id="PS50850">
    <property type="entry name" value="MFS"/>
    <property type="match status" value="1"/>
</dbReference>
<evidence type="ECO:0000256" key="5">
    <source>
        <dbReference type="ARBA" id="ARBA00023136"/>
    </source>
</evidence>
<dbReference type="SUPFAM" id="SSF103473">
    <property type="entry name" value="MFS general substrate transporter"/>
    <property type="match status" value="1"/>
</dbReference>
<dbReference type="HOGENOM" id="CLU_034180_13_4_11"/>
<dbReference type="Proteomes" id="UP000005777">
    <property type="component" value="Unassembled WGS sequence"/>
</dbReference>
<feature type="transmembrane region" description="Helical" evidence="6">
    <location>
        <begin position="361"/>
        <end position="380"/>
    </location>
</feature>